<dbReference type="NCBIfam" id="TIGR00277">
    <property type="entry name" value="HDIG"/>
    <property type="match status" value="1"/>
</dbReference>
<evidence type="ECO:0000256" key="7">
    <source>
        <dbReference type="HAMAP-Rule" id="MF_00335"/>
    </source>
</evidence>
<dbReference type="GO" id="GO:0016787">
    <property type="term" value="F:hydrolase activity"/>
    <property type="evidence" value="ECO:0007669"/>
    <property type="project" value="UniProtKB-KW"/>
</dbReference>
<dbReference type="FunFam" id="3.30.1370.10:FF:000006">
    <property type="entry name" value="Ribonuclease Y"/>
    <property type="match status" value="1"/>
</dbReference>
<feature type="region of interest" description="Disordered" evidence="9">
    <location>
        <begin position="104"/>
        <end position="124"/>
    </location>
</feature>
<evidence type="ECO:0000256" key="3">
    <source>
        <dbReference type="ARBA" id="ARBA00022801"/>
    </source>
</evidence>
<evidence type="ECO:0000256" key="8">
    <source>
        <dbReference type="NCBIfam" id="TIGR03319"/>
    </source>
</evidence>
<dbReference type="FunFam" id="1.10.3210.10:FF:000003">
    <property type="entry name" value="Ribonuclease Y"/>
    <property type="match status" value="1"/>
</dbReference>
<keyword evidence="12" id="KW-1185">Reference proteome</keyword>
<dbReference type="Gene3D" id="3.30.1370.10">
    <property type="entry name" value="K Homology domain, type 1"/>
    <property type="match status" value="1"/>
</dbReference>
<dbReference type="PROSITE" id="PS50084">
    <property type="entry name" value="KH_TYPE_1"/>
    <property type="match status" value="1"/>
</dbReference>
<dbReference type="NCBIfam" id="TIGR03319">
    <property type="entry name" value="RNase_Y"/>
    <property type="match status" value="1"/>
</dbReference>
<dbReference type="SMART" id="SM00471">
    <property type="entry name" value="HDc"/>
    <property type="match status" value="1"/>
</dbReference>
<gene>
    <name evidence="7 11" type="primary">rny</name>
    <name evidence="11" type="ORF">FYJ60_08400</name>
</gene>
<keyword evidence="4 7" id="KW-0694">RNA-binding</keyword>
<dbReference type="InterPro" id="IPR006674">
    <property type="entry name" value="HD_domain"/>
</dbReference>
<keyword evidence="1 7" id="KW-0540">Nuclease</keyword>
<evidence type="ECO:0000256" key="1">
    <source>
        <dbReference type="ARBA" id="ARBA00022722"/>
    </source>
</evidence>
<evidence type="ECO:0000256" key="4">
    <source>
        <dbReference type="ARBA" id="ARBA00022884"/>
    </source>
</evidence>
<evidence type="ECO:0000256" key="5">
    <source>
        <dbReference type="ARBA" id="ARBA00061537"/>
    </source>
</evidence>
<dbReference type="PROSITE" id="PS51831">
    <property type="entry name" value="HD"/>
    <property type="match status" value="1"/>
</dbReference>
<dbReference type="InterPro" id="IPR003607">
    <property type="entry name" value="HD/PDEase_dom"/>
</dbReference>
<name>A0A7X2P9Q5_9FIRM</name>
<dbReference type="InterPro" id="IPR004087">
    <property type="entry name" value="KH_dom"/>
</dbReference>
<evidence type="ECO:0000256" key="9">
    <source>
        <dbReference type="SAM" id="MobiDB-lite"/>
    </source>
</evidence>
<evidence type="ECO:0000256" key="6">
    <source>
        <dbReference type="ARBA" id="ARBA00073072"/>
    </source>
</evidence>
<dbReference type="InterPro" id="IPR017705">
    <property type="entry name" value="Ribonuclease_Y"/>
</dbReference>
<dbReference type="InterPro" id="IPR036612">
    <property type="entry name" value="KH_dom_type_1_sf"/>
</dbReference>
<keyword evidence="3 7" id="KW-0378">Hydrolase</keyword>
<dbReference type="Pfam" id="PF12072">
    <property type="entry name" value="RNase_Y_N"/>
    <property type="match status" value="1"/>
</dbReference>
<dbReference type="Proteomes" id="UP000466864">
    <property type="component" value="Unassembled WGS sequence"/>
</dbReference>
<sequence>MLIQVISVVVAVVVTALIAAPIAGKLAVARKNREDQEKVGTAEEKARGIIDEAIKTAETKKREALLEAKEENLKLKNERDKEYKERRSELQKYERRVLSKEETVDRKADTLERREGELSAKEKELQKKEKQVNELQEQRVQELEKVSGMTSEEAKEFLLKSVEEEAKVDAARIYKQYETKAKEDADKKAQEYVVTAIQKCAVDHVSESTISVVELPGDEMKGRIIGREGRNIRALEQATGVDLIIDDTPEAVVLSSFDPIRREVARIALEKLIVDGRIHPARIEETVEKARKEVENRIREEGENALQEVGVHGVHPELVRLLGRMTFRTSYGQNALKHSIEVSQLSGLLAGEIGLDVRMAKRAGLLHDIGKSIDHEVEGSHIQIGADLCRKYKEPAVVINAVESHHGDVEPQSLIACVVQAADAISAARPGARRETLETYTNRLKDLENIANSFQGVEKSFAIQAGREVRVMVVPEQVSDADMVLLARDISKKIEDELQYPGQIKVNVIRESRVTDYAK</sequence>
<dbReference type="SMART" id="SM00322">
    <property type="entry name" value="KH"/>
    <property type="match status" value="1"/>
</dbReference>
<keyword evidence="2 7" id="KW-0255">Endonuclease</keyword>
<dbReference type="GO" id="GO:0006402">
    <property type="term" value="P:mRNA catabolic process"/>
    <property type="evidence" value="ECO:0007669"/>
    <property type="project" value="UniProtKB-UniRule"/>
</dbReference>
<proteinExistence type="inferred from homology"/>
<dbReference type="CDD" id="cd00077">
    <property type="entry name" value="HDc"/>
    <property type="match status" value="1"/>
</dbReference>
<dbReference type="SUPFAM" id="SSF54791">
    <property type="entry name" value="Eukaryotic type KH-domain (KH-domain type I)"/>
    <property type="match status" value="1"/>
</dbReference>
<evidence type="ECO:0000256" key="2">
    <source>
        <dbReference type="ARBA" id="ARBA00022759"/>
    </source>
</evidence>
<dbReference type="Pfam" id="PF00013">
    <property type="entry name" value="KH_1"/>
    <property type="match status" value="1"/>
</dbReference>
<accession>A0A7X2P9Q5</accession>
<dbReference type="CDD" id="cd22431">
    <property type="entry name" value="KH-I_RNaseY"/>
    <property type="match status" value="1"/>
</dbReference>
<dbReference type="GO" id="GO:0005886">
    <property type="term" value="C:plasma membrane"/>
    <property type="evidence" value="ECO:0007669"/>
    <property type="project" value="UniProtKB-UniRule"/>
</dbReference>
<dbReference type="AlphaFoldDB" id="A0A7X2P9Q5"/>
<reference evidence="11 12" key="1">
    <citation type="submission" date="2019-08" db="EMBL/GenBank/DDBJ databases">
        <title>In-depth cultivation of the pig gut microbiome towards novel bacterial diversity and tailored functional studies.</title>
        <authorList>
            <person name="Wylensek D."/>
            <person name="Hitch T.C.A."/>
            <person name="Clavel T."/>
        </authorList>
    </citation>
    <scope>NUCLEOTIDE SEQUENCE [LARGE SCALE GENOMIC DNA]</scope>
    <source>
        <strain evidence="11 12">Oil+RF-744-WCA-WT-13</strain>
    </source>
</reference>
<protein>
    <recommendedName>
        <fullName evidence="6 7">Ribonuclease Y</fullName>
        <shortName evidence="7">RNase Y</shortName>
        <ecNumber evidence="7 8">3.1.-.-</ecNumber>
    </recommendedName>
</protein>
<evidence type="ECO:0000313" key="12">
    <source>
        <dbReference type="Proteomes" id="UP000466864"/>
    </source>
</evidence>
<comment type="similarity">
    <text evidence="5 7">Belongs to the RNase Y family.</text>
</comment>
<dbReference type="RefSeq" id="WP_154458286.1">
    <property type="nucleotide sequence ID" value="NZ_VUMV01000005.1"/>
</dbReference>
<dbReference type="EMBL" id="VUMV01000005">
    <property type="protein sequence ID" value="MST82333.1"/>
    <property type="molecule type" value="Genomic_DNA"/>
</dbReference>
<dbReference type="InterPro" id="IPR004088">
    <property type="entry name" value="KH_dom_type_1"/>
</dbReference>
<comment type="caution">
    <text evidence="11">The sequence shown here is derived from an EMBL/GenBank/DDBJ whole genome shotgun (WGS) entry which is preliminary data.</text>
</comment>
<dbReference type="GO" id="GO:0004521">
    <property type="term" value="F:RNA endonuclease activity"/>
    <property type="evidence" value="ECO:0007669"/>
    <property type="project" value="UniProtKB-UniRule"/>
</dbReference>
<dbReference type="GO" id="GO:0003723">
    <property type="term" value="F:RNA binding"/>
    <property type="evidence" value="ECO:0007669"/>
    <property type="project" value="UniProtKB-UniRule"/>
</dbReference>
<feature type="domain" description="HD" evidence="10">
    <location>
        <begin position="335"/>
        <end position="428"/>
    </location>
</feature>
<dbReference type="InterPro" id="IPR006675">
    <property type="entry name" value="HDIG_dom"/>
</dbReference>
<dbReference type="Pfam" id="PF01966">
    <property type="entry name" value="HD"/>
    <property type="match status" value="1"/>
</dbReference>
<dbReference type="HAMAP" id="MF_00335">
    <property type="entry name" value="RNase_Y"/>
    <property type="match status" value="1"/>
</dbReference>
<dbReference type="EC" id="3.1.-.-" evidence="7 8"/>
<dbReference type="Gene3D" id="1.10.3210.10">
    <property type="entry name" value="Hypothetical protein af1432"/>
    <property type="match status" value="1"/>
</dbReference>
<organism evidence="11 12">
    <name type="scientific">Bilifractor porci</name>
    <dbReference type="NCBI Taxonomy" id="2606636"/>
    <lineage>
        <taxon>Bacteria</taxon>
        <taxon>Bacillati</taxon>
        <taxon>Bacillota</taxon>
        <taxon>Clostridia</taxon>
        <taxon>Lachnospirales</taxon>
        <taxon>Lachnospiraceae</taxon>
        <taxon>Bilifractor</taxon>
    </lineage>
</organism>
<comment type="function">
    <text evidence="7">Endoribonuclease that initiates mRNA decay.</text>
</comment>
<dbReference type="SUPFAM" id="SSF109604">
    <property type="entry name" value="HD-domain/PDEase-like"/>
    <property type="match status" value="1"/>
</dbReference>
<dbReference type="PANTHER" id="PTHR12826:SF15">
    <property type="entry name" value="RIBONUCLEASE Y"/>
    <property type="match status" value="1"/>
</dbReference>
<evidence type="ECO:0000313" key="11">
    <source>
        <dbReference type="EMBL" id="MST82333.1"/>
    </source>
</evidence>
<dbReference type="InterPro" id="IPR022711">
    <property type="entry name" value="RNase_Y_N"/>
</dbReference>
<dbReference type="PANTHER" id="PTHR12826">
    <property type="entry name" value="RIBONUCLEASE Y"/>
    <property type="match status" value="1"/>
</dbReference>
<evidence type="ECO:0000259" key="10">
    <source>
        <dbReference type="PROSITE" id="PS51831"/>
    </source>
</evidence>